<keyword evidence="4" id="KW-0411">Iron-sulfur</keyword>
<feature type="region of interest" description="Disordered" evidence="5">
    <location>
        <begin position="84"/>
        <end position="110"/>
    </location>
</feature>
<keyword evidence="2" id="KW-0479">Metal-binding</keyword>
<dbReference type="SMART" id="SM00704">
    <property type="entry name" value="ZnF_CDGSH"/>
    <property type="match status" value="1"/>
</dbReference>
<evidence type="ECO:0000256" key="4">
    <source>
        <dbReference type="ARBA" id="ARBA00023014"/>
    </source>
</evidence>
<dbReference type="InterPro" id="IPR042216">
    <property type="entry name" value="MitoNEET_CISD"/>
</dbReference>
<feature type="compositionally biased region" description="Low complexity" evidence="5">
    <location>
        <begin position="1"/>
        <end position="21"/>
    </location>
</feature>
<dbReference type="GO" id="GO:0005737">
    <property type="term" value="C:cytoplasm"/>
    <property type="evidence" value="ECO:0007669"/>
    <property type="project" value="UniProtKB-ARBA"/>
</dbReference>
<reference evidence="7" key="2">
    <citation type="submission" date="2020-09" db="EMBL/GenBank/DDBJ databases">
        <authorList>
            <person name="Sun Q."/>
            <person name="Zhou Y."/>
        </authorList>
    </citation>
    <scope>NUCLEOTIDE SEQUENCE</scope>
    <source>
        <strain evidence="7">CGMCC 4.7403</strain>
    </source>
</reference>
<evidence type="ECO:0000256" key="1">
    <source>
        <dbReference type="ARBA" id="ARBA00022714"/>
    </source>
</evidence>
<dbReference type="Pfam" id="PF09360">
    <property type="entry name" value="zf-CDGSH"/>
    <property type="match status" value="1"/>
</dbReference>
<keyword evidence="1" id="KW-0001">2Fe-2S</keyword>
<evidence type="ECO:0000313" key="8">
    <source>
        <dbReference type="Proteomes" id="UP000603227"/>
    </source>
</evidence>
<dbReference type="GO" id="GO:0046872">
    <property type="term" value="F:metal ion binding"/>
    <property type="evidence" value="ECO:0007669"/>
    <property type="project" value="UniProtKB-KW"/>
</dbReference>
<accession>A0A919DM35</accession>
<keyword evidence="8" id="KW-1185">Reference proteome</keyword>
<feature type="compositionally biased region" description="Basic and acidic residues" evidence="5">
    <location>
        <begin position="23"/>
        <end position="38"/>
    </location>
</feature>
<dbReference type="InterPro" id="IPR018967">
    <property type="entry name" value="FeS-contain_CDGSH-typ"/>
</dbReference>
<dbReference type="GO" id="GO:0051537">
    <property type="term" value="F:2 iron, 2 sulfur cluster binding"/>
    <property type="evidence" value="ECO:0007669"/>
    <property type="project" value="UniProtKB-KW"/>
</dbReference>
<sequence length="110" mass="12243">MPNVPAEAAETAETAETAESTETTERRRITAAQAERRRITVQRPGPLLVEGPVEVTLEDGTTVSSDRFRVALCTCRRSRIQPWCDTSHRRRAQSPMPSMPPRCRPGEGEP</sequence>
<protein>
    <recommendedName>
        <fullName evidence="6">Iron-binding zinc finger CDGSH type domain-containing protein</fullName>
    </recommendedName>
</protein>
<dbReference type="AlphaFoldDB" id="A0A919DM35"/>
<evidence type="ECO:0000313" key="7">
    <source>
        <dbReference type="EMBL" id="GHE58466.1"/>
    </source>
</evidence>
<dbReference type="Proteomes" id="UP000603227">
    <property type="component" value="Unassembled WGS sequence"/>
</dbReference>
<gene>
    <name evidence="7" type="ORF">GCM10017771_81430</name>
</gene>
<evidence type="ECO:0000256" key="2">
    <source>
        <dbReference type="ARBA" id="ARBA00022723"/>
    </source>
</evidence>
<evidence type="ECO:0000259" key="6">
    <source>
        <dbReference type="SMART" id="SM00704"/>
    </source>
</evidence>
<evidence type="ECO:0000256" key="3">
    <source>
        <dbReference type="ARBA" id="ARBA00023004"/>
    </source>
</evidence>
<evidence type="ECO:0000256" key="5">
    <source>
        <dbReference type="SAM" id="MobiDB-lite"/>
    </source>
</evidence>
<organism evidence="7 8">
    <name type="scientific">Streptomyces capitiformicae</name>
    <dbReference type="NCBI Taxonomy" id="2014920"/>
    <lineage>
        <taxon>Bacteria</taxon>
        <taxon>Bacillati</taxon>
        <taxon>Actinomycetota</taxon>
        <taxon>Actinomycetes</taxon>
        <taxon>Kitasatosporales</taxon>
        <taxon>Streptomycetaceae</taxon>
        <taxon>Streptomyces</taxon>
    </lineage>
</organism>
<name>A0A919DM35_9ACTN</name>
<feature type="domain" description="Iron-binding zinc finger CDGSH type" evidence="6">
    <location>
        <begin position="50"/>
        <end position="94"/>
    </location>
</feature>
<proteinExistence type="predicted"/>
<dbReference type="EMBL" id="BNAT01000047">
    <property type="protein sequence ID" value="GHE58466.1"/>
    <property type="molecule type" value="Genomic_DNA"/>
</dbReference>
<feature type="region of interest" description="Disordered" evidence="5">
    <location>
        <begin position="1"/>
        <end position="47"/>
    </location>
</feature>
<reference evidence="7" key="1">
    <citation type="journal article" date="2014" name="Int. J. Syst. Evol. Microbiol.">
        <title>Complete genome sequence of Corynebacterium casei LMG S-19264T (=DSM 44701T), isolated from a smear-ripened cheese.</title>
        <authorList>
            <consortium name="US DOE Joint Genome Institute (JGI-PGF)"/>
            <person name="Walter F."/>
            <person name="Albersmeier A."/>
            <person name="Kalinowski J."/>
            <person name="Ruckert C."/>
        </authorList>
    </citation>
    <scope>NUCLEOTIDE SEQUENCE</scope>
    <source>
        <strain evidence="7">CGMCC 4.7403</strain>
    </source>
</reference>
<dbReference type="Gene3D" id="3.40.5.90">
    <property type="entry name" value="CDGSH iron-sulfur domain, mitoNEET-type"/>
    <property type="match status" value="1"/>
</dbReference>
<comment type="caution">
    <text evidence="7">The sequence shown here is derived from an EMBL/GenBank/DDBJ whole genome shotgun (WGS) entry which is preliminary data.</text>
</comment>
<keyword evidence="3" id="KW-0408">Iron</keyword>